<dbReference type="PROSITE" id="PS51257">
    <property type="entry name" value="PROKAR_LIPOPROTEIN"/>
    <property type="match status" value="1"/>
</dbReference>
<dbReference type="Proteomes" id="UP000184192">
    <property type="component" value="Unassembled WGS sequence"/>
</dbReference>
<proteinExistence type="predicted"/>
<accession>A0A1M6KQK0</accession>
<dbReference type="GeneID" id="92714382"/>
<dbReference type="RefSeq" id="WP_025833676.1">
    <property type="nucleotide sequence ID" value="NZ_FQZN01000040.1"/>
</dbReference>
<feature type="signal peptide" evidence="1">
    <location>
        <begin position="1"/>
        <end position="20"/>
    </location>
</feature>
<dbReference type="InterPro" id="IPR015943">
    <property type="entry name" value="WD40/YVTN_repeat-like_dom_sf"/>
</dbReference>
<dbReference type="SUPFAM" id="SSF101898">
    <property type="entry name" value="NHL repeat"/>
    <property type="match status" value="1"/>
</dbReference>
<dbReference type="EMBL" id="FQZN01000040">
    <property type="protein sequence ID" value="SHJ61195.1"/>
    <property type="molecule type" value="Genomic_DNA"/>
</dbReference>
<evidence type="ECO:0000313" key="3">
    <source>
        <dbReference type="Proteomes" id="UP000184192"/>
    </source>
</evidence>
<dbReference type="eggNOG" id="COG3391">
    <property type="taxonomic scope" value="Bacteria"/>
</dbReference>
<keyword evidence="3" id="KW-1185">Reference proteome</keyword>
<sequence>MQRKCVLRLFCALLVLSLSACEYEDDFPAGVGEGNIEAIVLNEGRIGTNMGAISVLYRNGMVSPDVFRVVNNRPLGDVAQSITMINGKYFVTLNNSKKIEIVNPQTFKSEGTILYTQAGLPRQIVPVSDTTAIVSDLLSNNVSGTDLPSQLVRIRTVPPYGTPLEYIVIRKWVEYMEVADHKLFGMTAKGLYVFDLDNINQEGSRMIEDVYNEETTKTCKILKDKNGRLWALMNERDKGKLTAVLLKCIDPETEKVLATYRLPFVGKDEAEEGDVVGTVGYNRMDMDATKSLIYFSVRTCKPGRPNNSQQSIYTLNTDDGTFRLHRHVPGVDMMYGCGVSPQGEVYICDCLDYSAQRGYIRHYKESGNIESYRVGVYPSQVYFPESVEIQ</sequence>
<evidence type="ECO:0000313" key="2">
    <source>
        <dbReference type="EMBL" id="SHJ61195.1"/>
    </source>
</evidence>
<gene>
    <name evidence="2" type="ORF">SAMN05444350_1406</name>
</gene>
<dbReference type="Pfam" id="PF16819">
    <property type="entry name" value="DUF5074"/>
    <property type="match status" value="1"/>
</dbReference>
<protein>
    <recommendedName>
        <fullName evidence="4">DUF5074 domain-containing protein</fullName>
    </recommendedName>
</protein>
<feature type="chain" id="PRO_5009919011" description="DUF5074 domain-containing protein" evidence="1">
    <location>
        <begin position="21"/>
        <end position="390"/>
    </location>
</feature>
<reference evidence="3" key="1">
    <citation type="submission" date="2016-11" db="EMBL/GenBank/DDBJ databases">
        <authorList>
            <person name="Varghese N."/>
            <person name="Submissions S."/>
        </authorList>
    </citation>
    <scope>NUCLEOTIDE SEQUENCE [LARGE SCALE GENOMIC DNA]</scope>
    <source>
        <strain evidence="3">DSM 26884</strain>
    </source>
</reference>
<dbReference type="InterPro" id="IPR031815">
    <property type="entry name" value="DUF5074"/>
</dbReference>
<evidence type="ECO:0008006" key="4">
    <source>
        <dbReference type="Google" id="ProtNLM"/>
    </source>
</evidence>
<keyword evidence="1" id="KW-0732">Signal</keyword>
<dbReference type="AlphaFoldDB" id="A0A1M6KQK0"/>
<evidence type="ECO:0000256" key="1">
    <source>
        <dbReference type="SAM" id="SignalP"/>
    </source>
</evidence>
<organism evidence="2 3">
    <name type="scientific">Bacteroides stercorirosoris</name>
    <dbReference type="NCBI Taxonomy" id="871324"/>
    <lineage>
        <taxon>Bacteria</taxon>
        <taxon>Pseudomonadati</taxon>
        <taxon>Bacteroidota</taxon>
        <taxon>Bacteroidia</taxon>
        <taxon>Bacteroidales</taxon>
        <taxon>Bacteroidaceae</taxon>
        <taxon>Bacteroides</taxon>
    </lineage>
</organism>
<name>A0A1M6KQK0_9BACE</name>
<dbReference type="Gene3D" id="2.130.10.10">
    <property type="entry name" value="YVTN repeat-like/Quinoprotein amine dehydrogenase"/>
    <property type="match status" value="1"/>
</dbReference>